<reference evidence="3 4" key="1">
    <citation type="submission" date="2017-11" db="EMBL/GenBank/DDBJ databases">
        <title>Genomic Encyclopedia of Archaeal and Bacterial Type Strains, Phase II (KMG-II): From Individual Species to Whole Genera.</title>
        <authorList>
            <person name="Goeker M."/>
        </authorList>
    </citation>
    <scope>NUCLEOTIDE SEQUENCE [LARGE SCALE GENOMIC DNA]</scope>
    <source>
        <strain evidence="3 4">DSM 28175</strain>
    </source>
</reference>
<dbReference type="InterPro" id="IPR001478">
    <property type="entry name" value="PDZ"/>
</dbReference>
<evidence type="ECO:0000256" key="1">
    <source>
        <dbReference type="SAM" id="SignalP"/>
    </source>
</evidence>
<dbReference type="InterPro" id="IPR021109">
    <property type="entry name" value="Peptidase_aspartic_dom_sf"/>
</dbReference>
<dbReference type="SMART" id="SM00228">
    <property type="entry name" value="PDZ"/>
    <property type="match status" value="1"/>
</dbReference>
<keyword evidence="4" id="KW-1185">Reference proteome</keyword>
<keyword evidence="3" id="KW-0645">Protease</keyword>
<proteinExistence type="predicted"/>
<dbReference type="InterPro" id="IPR041489">
    <property type="entry name" value="PDZ_6"/>
</dbReference>
<accession>A0A2H9VSA4</accession>
<feature type="chain" id="PRO_5014154061" evidence="1">
    <location>
        <begin position="26"/>
        <end position="406"/>
    </location>
</feature>
<keyword evidence="3" id="KW-0378">Hydrolase</keyword>
<evidence type="ECO:0000259" key="2">
    <source>
        <dbReference type="PROSITE" id="PS50106"/>
    </source>
</evidence>
<dbReference type="GO" id="GO:0006508">
    <property type="term" value="P:proteolysis"/>
    <property type="evidence" value="ECO:0007669"/>
    <property type="project" value="UniProtKB-KW"/>
</dbReference>
<dbReference type="Proteomes" id="UP000242687">
    <property type="component" value="Unassembled WGS sequence"/>
</dbReference>
<feature type="signal peptide" evidence="1">
    <location>
        <begin position="1"/>
        <end position="25"/>
    </location>
</feature>
<organism evidence="3 4">
    <name type="scientific">Mucilaginibacter auburnensis</name>
    <dbReference type="NCBI Taxonomy" id="1457233"/>
    <lineage>
        <taxon>Bacteria</taxon>
        <taxon>Pseudomonadati</taxon>
        <taxon>Bacteroidota</taxon>
        <taxon>Sphingobacteriia</taxon>
        <taxon>Sphingobacteriales</taxon>
        <taxon>Sphingobacteriaceae</taxon>
        <taxon>Mucilaginibacter</taxon>
    </lineage>
</organism>
<dbReference type="Pfam" id="PF13650">
    <property type="entry name" value="Asp_protease_2"/>
    <property type="match status" value="1"/>
</dbReference>
<dbReference type="Gene3D" id="2.40.70.10">
    <property type="entry name" value="Acid Proteases"/>
    <property type="match status" value="1"/>
</dbReference>
<evidence type="ECO:0000313" key="3">
    <source>
        <dbReference type="EMBL" id="PJJ83695.1"/>
    </source>
</evidence>
<dbReference type="AlphaFoldDB" id="A0A2H9VSA4"/>
<name>A0A2H9VSA4_9SPHI</name>
<gene>
    <name evidence="3" type="ORF">CLV57_0688</name>
</gene>
<feature type="domain" description="PDZ" evidence="2">
    <location>
        <begin position="309"/>
        <end position="379"/>
    </location>
</feature>
<sequence length="406" mass="44771">MPRGARYILLFVFAVSALWSAKVQAQHFDITDGKKRVYVPFKMVRSMVVIQLKINNSGPYNFVLDTGVGIMLITDHTLIDSMHIANKRTIKINGLGEREQYEAVVAPLIKVNIAGSLVSQNLSAAILQDDFFGLSDYAGIPIHGLIGHDFFNRLAVKVSFTDSTLVVTPPGKMRIFRKAEILPLTVEENKPYIHTEVNVADGKLNEKKLLIDLGAGHALSLEGAGQIPENCIPGNLGVGLNGLINGYLGRVGYINIGKFQICNLITSFPSDDPAFKTTVQRDGSIGMGILKRFDIIFDYQNGMMCLKPNLNFKEVSEHDMSGMSYHAAGKNFNRLIVEKVDPGSAAADVGILPNDEILSINFKPVNRMSLQQVDDLFKSKDGRNVLVEISRGKLTDRVVITLKRRI</sequence>
<protein>
    <submittedName>
        <fullName evidence="3">Aspartyl protease</fullName>
    </submittedName>
</protein>
<dbReference type="GO" id="GO:0008233">
    <property type="term" value="F:peptidase activity"/>
    <property type="evidence" value="ECO:0007669"/>
    <property type="project" value="UniProtKB-KW"/>
</dbReference>
<evidence type="ECO:0000313" key="4">
    <source>
        <dbReference type="Proteomes" id="UP000242687"/>
    </source>
</evidence>
<comment type="caution">
    <text evidence="3">The sequence shown here is derived from an EMBL/GenBank/DDBJ whole genome shotgun (WGS) entry which is preliminary data.</text>
</comment>
<dbReference type="SUPFAM" id="SSF50156">
    <property type="entry name" value="PDZ domain-like"/>
    <property type="match status" value="1"/>
</dbReference>
<dbReference type="EMBL" id="PGFJ01000001">
    <property type="protein sequence ID" value="PJJ83695.1"/>
    <property type="molecule type" value="Genomic_DNA"/>
</dbReference>
<keyword evidence="1" id="KW-0732">Signal</keyword>
<dbReference type="Pfam" id="PF17820">
    <property type="entry name" value="PDZ_6"/>
    <property type="match status" value="1"/>
</dbReference>
<dbReference type="Gene3D" id="2.30.42.10">
    <property type="match status" value="1"/>
</dbReference>
<dbReference type="PROSITE" id="PS50106">
    <property type="entry name" value="PDZ"/>
    <property type="match status" value="1"/>
</dbReference>
<dbReference type="OrthoDB" id="3521766at2"/>
<dbReference type="InterPro" id="IPR036034">
    <property type="entry name" value="PDZ_sf"/>
</dbReference>
<dbReference type="RefSeq" id="WP_100339938.1">
    <property type="nucleotide sequence ID" value="NZ_PGFJ01000001.1"/>
</dbReference>